<gene>
    <name evidence="1" type="ORF">UFOVP1626_7</name>
</gene>
<dbReference type="EMBL" id="LR797493">
    <property type="protein sequence ID" value="CAB4220652.1"/>
    <property type="molecule type" value="Genomic_DNA"/>
</dbReference>
<evidence type="ECO:0000313" key="1">
    <source>
        <dbReference type="EMBL" id="CAB4220652.1"/>
    </source>
</evidence>
<proteinExistence type="predicted"/>
<sequence>MELKLGHMTILKRLEHSACSLKDFTHASQAVGNQGYHYEKYLSDLENWGYVLLIGDYYRITGFGIAKLEEKRSIGRPIATKIATGTTKELYDGADLKQGGIREGAFDFLKHPSKFGDNLTYPRTLV</sequence>
<protein>
    <submittedName>
        <fullName evidence="1">Uncharacterized protein</fullName>
    </submittedName>
</protein>
<name>A0A6J5SYG8_9CAUD</name>
<organism evidence="1">
    <name type="scientific">uncultured Caudovirales phage</name>
    <dbReference type="NCBI Taxonomy" id="2100421"/>
    <lineage>
        <taxon>Viruses</taxon>
        <taxon>Duplodnaviria</taxon>
        <taxon>Heunggongvirae</taxon>
        <taxon>Uroviricota</taxon>
        <taxon>Caudoviricetes</taxon>
        <taxon>Peduoviridae</taxon>
        <taxon>Maltschvirus</taxon>
        <taxon>Maltschvirus maltsch</taxon>
    </lineage>
</organism>
<accession>A0A6J5SYG8</accession>
<reference evidence="1" key="1">
    <citation type="submission" date="2020-05" db="EMBL/GenBank/DDBJ databases">
        <authorList>
            <person name="Chiriac C."/>
            <person name="Salcher M."/>
            <person name="Ghai R."/>
            <person name="Kavagutti S V."/>
        </authorList>
    </citation>
    <scope>NUCLEOTIDE SEQUENCE</scope>
</reference>